<evidence type="ECO:0000313" key="6">
    <source>
        <dbReference type="Proteomes" id="UP000499080"/>
    </source>
</evidence>
<dbReference type="OrthoDB" id="6427217at2759"/>
<comment type="function">
    <text evidence="1">May increase the toxicity of alpha-latrotoxin and/or other venom components. Is non-toxic to mice and to the cockroach Periplaneta americana.</text>
</comment>
<accession>A0A4Y2FNS2</accession>
<evidence type="ECO:0008006" key="7">
    <source>
        <dbReference type="Google" id="ProtNLM"/>
    </source>
</evidence>
<dbReference type="Gene3D" id="1.10.2010.10">
    <property type="entry name" value="Crustacean CHH/MIH/GIH neurohormone"/>
    <property type="match status" value="1"/>
</dbReference>
<keyword evidence="6" id="KW-1185">Reference proteome</keyword>
<name>A0A4Y2FNS2_ARAVE</name>
<sequence>SSSLYPLEFIKKTESDKMVKFLAPIIFTAVVTVICADLQKDFTDLSCKGTYDESKMSAVVGVCNDCFELFGEDSLQNLCR</sequence>
<dbReference type="EMBL" id="BGPR01096215">
    <property type="protein sequence ID" value="GBM41284.1"/>
    <property type="molecule type" value="Genomic_DNA"/>
</dbReference>
<reference evidence="5 6" key="1">
    <citation type="journal article" date="2019" name="Sci. Rep.">
        <title>Orb-weaving spider Araneus ventricosus genome elucidates the spidroin gene catalogue.</title>
        <authorList>
            <person name="Kono N."/>
            <person name="Nakamura H."/>
            <person name="Ohtoshi R."/>
            <person name="Moran D.A.P."/>
            <person name="Shinohara A."/>
            <person name="Yoshida Y."/>
            <person name="Fujiwara M."/>
            <person name="Mori M."/>
            <person name="Tomita M."/>
            <person name="Arakawa K."/>
        </authorList>
    </citation>
    <scope>NUCLEOTIDE SEQUENCE [LARGE SCALE GENOMIC DNA]</scope>
</reference>
<evidence type="ECO:0000256" key="2">
    <source>
        <dbReference type="ARBA" id="ARBA00005447"/>
    </source>
</evidence>
<evidence type="ECO:0000256" key="1">
    <source>
        <dbReference type="ARBA" id="ARBA00003845"/>
    </source>
</evidence>
<proteinExistence type="inferred from homology"/>
<dbReference type="Pfam" id="PF01147">
    <property type="entry name" value="Crust_neurohorm"/>
    <property type="match status" value="1"/>
</dbReference>
<evidence type="ECO:0000313" key="4">
    <source>
        <dbReference type="EMBL" id="GBM41212.1"/>
    </source>
</evidence>
<dbReference type="InterPro" id="IPR035957">
    <property type="entry name" value="Crust_neurohorm_sf"/>
</dbReference>
<dbReference type="AlphaFoldDB" id="A0A4Y2FNS2"/>
<dbReference type="EMBL" id="BGPR01096199">
    <property type="protein sequence ID" value="GBM41212.1"/>
    <property type="molecule type" value="Genomic_DNA"/>
</dbReference>
<evidence type="ECO:0000313" key="5">
    <source>
        <dbReference type="EMBL" id="GBM41284.1"/>
    </source>
</evidence>
<comment type="caution">
    <text evidence="5">The sequence shown here is derived from an EMBL/GenBank/DDBJ whole genome shotgun (WGS) entry which is preliminary data.</text>
</comment>
<organism evidence="5 6">
    <name type="scientific">Araneus ventricosus</name>
    <name type="common">Orbweaver spider</name>
    <name type="synonym">Epeira ventricosa</name>
    <dbReference type="NCBI Taxonomy" id="182803"/>
    <lineage>
        <taxon>Eukaryota</taxon>
        <taxon>Metazoa</taxon>
        <taxon>Ecdysozoa</taxon>
        <taxon>Arthropoda</taxon>
        <taxon>Chelicerata</taxon>
        <taxon>Arachnida</taxon>
        <taxon>Araneae</taxon>
        <taxon>Araneomorphae</taxon>
        <taxon>Entelegynae</taxon>
        <taxon>Araneoidea</taxon>
        <taxon>Araneidae</taxon>
        <taxon>Araneus</taxon>
    </lineage>
</organism>
<dbReference type="InterPro" id="IPR031098">
    <property type="entry name" value="Crust_neurohorm"/>
</dbReference>
<dbReference type="SUPFAM" id="SSF81778">
    <property type="entry name" value="Crustacean CHH/MIH/GIH neurohormone"/>
    <property type="match status" value="1"/>
</dbReference>
<protein>
    <recommendedName>
        <fullName evidence="7">Ion transport domain-containing protein</fullName>
    </recommendedName>
</protein>
<gene>
    <name evidence="5" type="ORF">AVEN_211727_1</name>
    <name evidence="4" type="ORF">AVEN_256414_1</name>
</gene>
<evidence type="ECO:0000256" key="3">
    <source>
        <dbReference type="ARBA" id="ARBA00022729"/>
    </source>
</evidence>
<comment type="similarity">
    <text evidence="2">Belongs to the arthropod CHH/MIH/GIH/VIH hormone family.</text>
</comment>
<keyword evidence="3" id="KW-0732">Signal</keyword>
<dbReference type="Proteomes" id="UP000499080">
    <property type="component" value="Unassembled WGS sequence"/>
</dbReference>
<feature type="non-terminal residue" evidence="5">
    <location>
        <position position="1"/>
    </location>
</feature>